<reference evidence="1 2" key="1">
    <citation type="submission" date="2019-09" db="EMBL/GenBank/DDBJ databases">
        <title>Draft genome sequencing and comparative genomics of hatchery-associated Vibrios.</title>
        <authorList>
            <person name="Kehlet-Delgado H."/>
            <person name="Mueller R.S."/>
        </authorList>
    </citation>
    <scope>NUCLEOTIDE SEQUENCE [LARGE SCALE GENOMIC DNA]</scope>
    <source>
        <strain evidence="1 2">09-121-3</strain>
    </source>
</reference>
<dbReference type="EMBL" id="VTXP01000008">
    <property type="protein sequence ID" value="NOJ24249.1"/>
    <property type="molecule type" value="Genomic_DNA"/>
</dbReference>
<dbReference type="AlphaFoldDB" id="A0AAP7DDU0"/>
<organism evidence="1 2">
    <name type="scientific">Vibrio coralliilyticus</name>
    <dbReference type="NCBI Taxonomy" id="190893"/>
    <lineage>
        <taxon>Bacteria</taxon>
        <taxon>Pseudomonadati</taxon>
        <taxon>Pseudomonadota</taxon>
        <taxon>Gammaproteobacteria</taxon>
        <taxon>Vibrionales</taxon>
        <taxon>Vibrionaceae</taxon>
        <taxon>Vibrio</taxon>
    </lineage>
</organism>
<name>A0AAP7DDU0_9VIBR</name>
<protein>
    <submittedName>
        <fullName evidence="1">Uncharacterized protein</fullName>
    </submittedName>
</protein>
<dbReference type="Proteomes" id="UP000576645">
    <property type="component" value="Unassembled WGS sequence"/>
</dbReference>
<evidence type="ECO:0000313" key="1">
    <source>
        <dbReference type="EMBL" id="NOJ24249.1"/>
    </source>
</evidence>
<dbReference type="RefSeq" id="WP_171353167.1">
    <property type="nucleotide sequence ID" value="NZ_VTXP01000008.1"/>
</dbReference>
<accession>A0AAP7DDU0</accession>
<sequence>MDQLRSQLNKLSLKHTHTPLEKTMRAEAEQLIKSLKKPSMTADAAKQKIDDALYRQVIHHNDNYHTKAIQLLDKLTHSEQFQSPGSLYAPRLANFTSPLSGIGFDSNSSVEPFVHWLSAKFYEGLHGEKKLGKAMEQAQMIFDNLNSHRFDIPQFIYRADKIAPSITQTQGLVANSHTNDRNQNLIDAVRHTGSSNGLGAIKSFSASSGVASNYAGKQSGSVYNHKFDTSRYNPDDFITTPDLLLDLAPELIKKGDMEWKPFLVAIRRATDSMSLVEKEVFYIGPEPLRAEQQDHY</sequence>
<proteinExistence type="predicted"/>
<comment type="caution">
    <text evidence="1">The sequence shown here is derived from an EMBL/GenBank/DDBJ whole genome shotgun (WGS) entry which is preliminary data.</text>
</comment>
<gene>
    <name evidence="1" type="ORF">F0238_16065</name>
</gene>
<evidence type="ECO:0000313" key="2">
    <source>
        <dbReference type="Proteomes" id="UP000576645"/>
    </source>
</evidence>